<dbReference type="KEGG" id="pcor:KS4_36030"/>
<dbReference type="SUPFAM" id="SSF52540">
    <property type="entry name" value="P-loop containing nucleoside triphosphate hydrolases"/>
    <property type="match status" value="1"/>
</dbReference>
<dbReference type="Pfam" id="PF25601">
    <property type="entry name" value="AAA_lid_14"/>
    <property type="match status" value="1"/>
</dbReference>
<dbReference type="EMBL" id="CP036425">
    <property type="protein sequence ID" value="QDU35520.1"/>
    <property type="molecule type" value="Genomic_DNA"/>
</dbReference>
<sequence>MSSNDQELVTLTEITQILSDGLELKQVFQRAIALLSDRLHIHRASLVLLDNSTNQLNIFASVGLTAEEQRRGQYAVGEGVTGQVLASGQIAIIQDISKHPDFLDRTGSRTNSTNSDEIISFICLPIKDGNDYVGTMSIDIPYQTEKILEQTTQLLNVIAGMFSQTIRIHHLVQLEKEQWATENKQLRDSLHSKYRFGNIIGSSPAMLDVLATIGQVSSSRATVLLLGETGCGKELIAKAIHYNSPRKDEPLIRVNCGALSPQLLESELYGHIKGAFTGAVRDKIGRFEAANGGTIFLDEIGTLDAQMQVKLLRVLQERELEKVGDHKTIKIDVRVIAATNLDLEEEVRKGNFREDLYYRLNVVTVSLPPLRNRRDDIPKLIDHFLDTYNKENNRNLSRMNRDVLNTLLRYPWPGNVRELENAIERATVLSSSDEFTLELLPLQIRMYAQQTRGESSNESVEALASKLAELGIKQYSIYEGQIYDLVVHEVEKQLIREALGYNDGTKTRTADFLGINRNTLNKKVKDFNITN</sequence>
<dbReference type="GO" id="GO:0005524">
    <property type="term" value="F:ATP binding"/>
    <property type="evidence" value="ECO:0007669"/>
    <property type="project" value="UniProtKB-KW"/>
</dbReference>
<dbReference type="GO" id="GO:0006355">
    <property type="term" value="P:regulation of DNA-templated transcription"/>
    <property type="evidence" value="ECO:0007669"/>
    <property type="project" value="InterPro"/>
</dbReference>
<evidence type="ECO:0000313" key="8">
    <source>
        <dbReference type="EMBL" id="QDU35520.1"/>
    </source>
</evidence>
<dbReference type="InterPro" id="IPR003018">
    <property type="entry name" value="GAF"/>
</dbReference>
<organism evidence="8 9">
    <name type="scientific">Poriferisphaera corsica</name>
    <dbReference type="NCBI Taxonomy" id="2528020"/>
    <lineage>
        <taxon>Bacteria</taxon>
        <taxon>Pseudomonadati</taxon>
        <taxon>Planctomycetota</taxon>
        <taxon>Phycisphaerae</taxon>
        <taxon>Phycisphaerales</taxon>
        <taxon>Phycisphaeraceae</taxon>
        <taxon>Poriferisphaera</taxon>
    </lineage>
</organism>
<proteinExistence type="predicted"/>
<dbReference type="SMART" id="SM00065">
    <property type="entry name" value="GAF"/>
    <property type="match status" value="1"/>
</dbReference>
<dbReference type="PROSITE" id="PS00688">
    <property type="entry name" value="SIGMA54_INTERACT_3"/>
    <property type="match status" value="1"/>
</dbReference>
<keyword evidence="6" id="KW-0804">Transcription</keyword>
<dbReference type="InterPro" id="IPR025943">
    <property type="entry name" value="Sigma_54_int_dom_ATP-bd_2"/>
</dbReference>
<dbReference type="FunFam" id="1.10.8.60:FF:000014">
    <property type="entry name" value="DNA-binding transcriptional regulator NtrC"/>
    <property type="match status" value="1"/>
</dbReference>
<dbReference type="Gene3D" id="3.40.50.300">
    <property type="entry name" value="P-loop containing nucleotide triphosphate hydrolases"/>
    <property type="match status" value="1"/>
</dbReference>
<dbReference type="Gene3D" id="1.10.10.60">
    <property type="entry name" value="Homeodomain-like"/>
    <property type="match status" value="1"/>
</dbReference>
<dbReference type="SUPFAM" id="SSF55781">
    <property type="entry name" value="GAF domain-like"/>
    <property type="match status" value="1"/>
</dbReference>
<evidence type="ECO:0000256" key="6">
    <source>
        <dbReference type="ARBA" id="ARBA00023163"/>
    </source>
</evidence>
<dbReference type="SUPFAM" id="SSF46689">
    <property type="entry name" value="Homeodomain-like"/>
    <property type="match status" value="1"/>
</dbReference>
<dbReference type="InterPro" id="IPR025944">
    <property type="entry name" value="Sigma_54_int_dom_CS"/>
</dbReference>
<keyword evidence="5" id="KW-0010">Activator</keyword>
<dbReference type="InterPro" id="IPR058031">
    <property type="entry name" value="AAA_lid_NorR"/>
</dbReference>
<keyword evidence="1" id="KW-0547">Nucleotide-binding</keyword>
<dbReference type="PANTHER" id="PTHR32071:SF57">
    <property type="entry name" value="C4-DICARBOXYLATE TRANSPORT TRANSCRIPTIONAL REGULATORY PROTEIN DCTD"/>
    <property type="match status" value="1"/>
</dbReference>
<dbReference type="RefSeq" id="WP_145080993.1">
    <property type="nucleotide sequence ID" value="NZ_CP036425.1"/>
</dbReference>
<dbReference type="InterPro" id="IPR002078">
    <property type="entry name" value="Sigma_54_int"/>
</dbReference>
<dbReference type="SMART" id="SM00382">
    <property type="entry name" value="AAA"/>
    <property type="match status" value="1"/>
</dbReference>
<gene>
    <name evidence="8" type="primary">vnfA</name>
    <name evidence="8" type="ORF">KS4_36030</name>
</gene>
<dbReference type="AlphaFoldDB" id="A0A517YZ61"/>
<evidence type="ECO:0000313" key="9">
    <source>
        <dbReference type="Proteomes" id="UP000317369"/>
    </source>
</evidence>
<dbReference type="FunFam" id="3.40.50.300:FF:000006">
    <property type="entry name" value="DNA-binding transcriptional regulator NtrC"/>
    <property type="match status" value="1"/>
</dbReference>
<dbReference type="Proteomes" id="UP000317369">
    <property type="component" value="Chromosome"/>
</dbReference>
<dbReference type="GO" id="GO:0043565">
    <property type="term" value="F:sequence-specific DNA binding"/>
    <property type="evidence" value="ECO:0007669"/>
    <property type="project" value="InterPro"/>
</dbReference>
<keyword evidence="2" id="KW-0067">ATP-binding</keyword>
<dbReference type="Pfam" id="PF01590">
    <property type="entry name" value="GAF"/>
    <property type="match status" value="1"/>
</dbReference>
<evidence type="ECO:0000256" key="5">
    <source>
        <dbReference type="ARBA" id="ARBA00023159"/>
    </source>
</evidence>
<dbReference type="Gene3D" id="3.30.450.40">
    <property type="match status" value="1"/>
</dbReference>
<dbReference type="InterPro" id="IPR027417">
    <property type="entry name" value="P-loop_NTPase"/>
</dbReference>
<evidence type="ECO:0000256" key="3">
    <source>
        <dbReference type="ARBA" id="ARBA00023015"/>
    </source>
</evidence>
<dbReference type="Pfam" id="PF00158">
    <property type="entry name" value="Sigma54_activat"/>
    <property type="match status" value="1"/>
</dbReference>
<dbReference type="PANTHER" id="PTHR32071">
    <property type="entry name" value="TRANSCRIPTIONAL REGULATORY PROTEIN"/>
    <property type="match status" value="1"/>
</dbReference>
<evidence type="ECO:0000259" key="7">
    <source>
        <dbReference type="PROSITE" id="PS50045"/>
    </source>
</evidence>
<evidence type="ECO:0000256" key="4">
    <source>
        <dbReference type="ARBA" id="ARBA00023125"/>
    </source>
</evidence>
<dbReference type="PRINTS" id="PR01590">
    <property type="entry name" value="HTHFIS"/>
</dbReference>
<dbReference type="InterPro" id="IPR002197">
    <property type="entry name" value="HTH_Fis"/>
</dbReference>
<keyword evidence="9" id="KW-1185">Reference proteome</keyword>
<dbReference type="PROSITE" id="PS50045">
    <property type="entry name" value="SIGMA54_INTERACT_4"/>
    <property type="match status" value="1"/>
</dbReference>
<dbReference type="CDD" id="cd00009">
    <property type="entry name" value="AAA"/>
    <property type="match status" value="1"/>
</dbReference>
<dbReference type="Pfam" id="PF02954">
    <property type="entry name" value="HTH_8"/>
    <property type="match status" value="1"/>
</dbReference>
<protein>
    <submittedName>
        <fullName evidence="8">Nitrogen fixation protein VnfA</fullName>
    </submittedName>
</protein>
<dbReference type="OrthoDB" id="9807827at2"/>
<evidence type="ECO:0000256" key="2">
    <source>
        <dbReference type="ARBA" id="ARBA00022840"/>
    </source>
</evidence>
<accession>A0A517YZ61</accession>
<dbReference type="PROSITE" id="PS00676">
    <property type="entry name" value="SIGMA54_INTERACT_2"/>
    <property type="match status" value="1"/>
</dbReference>
<keyword evidence="4" id="KW-0238">DNA-binding</keyword>
<dbReference type="InterPro" id="IPR029016">
    <property type="entry name" value="GAF-like_dom_sf"/>
</dbReference>
<reference evidence="8 9" key="1">
    <citation type="submission" date="2019-02" db="EMBL/GenBank/DDBJ databases">
        <title>Deep-cultivation of Planctomycetes and their phenomic and genomic characterization uncovers novel biology.</title>
        <authorList>
            <person name="Wiegand S."/>
            <person name="Jogler M."/>
            <person name="Boedeker C."/>
            <person name="Pinto D."/>
            <person name="Vollmers J."/>
            <person name="Rivas-Marin E."/>
            <person name="Kohn T."/>
            <person name="Peeters S.H."/>
            <person name="Heuer A."/>
            <person name="Rast P."/>
            <person name="Oberbeckmann S."/>
            <person name="Bunk B."/>
            <person name="Jeske O."/>
            <person name="Meyerdierks A."/>
            <person name="Storesund J.E."/>
            <person name="Kallscheuer N."/>
            <person name="Luecker S."/>
            <person name="Lage O.M."/>
            <person name="Pohl T."/>
            <person name="Merkel B.J."/>
            <person name="Hornburger P."/>
            <person name="Mueller R.-W."/>
            <person name="Bruemmer F."/>
            <person name="Labrenz M."/>
            <person name="Spormann A.M."/>
            <person name="Op den Camp H."/>
            <person name="Overmann J."/>
            <person name="Amann R."/>
            <person name="Jetten M.S.M."/>
            <person name="Mascher T."/>
            <person name="Medema M.H."/>
            <person name="Devos D.P."/>
            <person name="Kaster A.-K."/>
            <person name="Ovreas L."/>
            <person name="Rohde M."/>
            <person name="Galperin M.Y."/>
            <person name="Jogler C."/>
        </authorList>
    </citation>
    <scope>NUCLEOTIDE SEQUENCE [LARGE SCALE GENOMIC DNA]</scope>
    <source>
        <strain evidence="8 9">KS4</strain>
    </source>
</reference>
<dbReference type="InterPro" id="IPR003593">
    <property type="entry name" value="AAA+_ATPase"/>
</dbReference>
<evidence type="ECO:0000256" key="1">
    <source>
        <dbReference type="ARBA" id="ARBA00022741"/>
    </source>
</evidence>
<dbReference type="Gene3D" id="1.10.8.60">
    <property type="match status" value="1"/>
</dbReference>
<name>A0A517YZ61_9BACT</name>
<keyword evidence="3" id="KW-0805">Transcription regulation</keyword>
<dbReference type="InterPro" id="IPR009057">
    <property type="entry name" value="Homeodomain-like_sf"/>
</dbReference>
<feature type="domain" description="Sigma-54 factor interaction" evidence="7">
    <location>
        <begin position="199"/>
        <end position="428"/>
    </location>
</feature>